<evidence type="ECO:0000259" key="4">
    <source>
        <dbReference type="PROSITE" id="PS01124"/>
    </source>
</evidence>
<dbReference type="SMART" id="SM00342">
    <property type="entry name" value="HTH_ARAC"/>
    <property type="match status" value="1"/>
</dbReference>
<accession>A0A511N082</accession>
<proteinExistence type="predicted"/>
<dbReference type="InterPro" id="IPR018062">
    <property type="entry name" value="HTH_AraC-typ_CS"/>
</dbReference>
<dbReference type="PROSITE" id="PS01124">
    <property type="entry name" value="HTH_ARAC_FAMILY_2"/>
    <property type="match status" value="1"/>
</dbReference>
<protein>
    <submittedName>
        <fullName evidence="5">AraC family transcriptional regulator</fullName>
    </submittedName>
</protein>
<organism evidence="5 6">
    <name type="scientific">Deinococcus cellulosilyticus (strain DSM 18568 / NBRC 106333 / KACC 11606 / 5516J-15)</name>
    <dbReference type="NCBI Taxonomy" id="1223518"/>
    <lineage>
        <taxon>Bacteria</taxon>
        <taxon>Thermotogati</taxon>
        <taxon>Deinococcota</taxon>
        <taxon>Deinococci</taxon>
        <taxon>Deinococcales</taxon>
        <taxon>Deinococcaceae</taxon>
        <taxon>Deinococcus</taxon>
    </lineage>
</organism>
<evidence type="ECO:0000313" key="5">
    <source>
        <dbReference type="EMBL" id="GEM46229.1"/>
    </source>
</evidence>
<dbReference type="InterPro" id="IPR035965">
    <property type="entry name" value="PAS-like_dom_sf"/>
</dbReference>
<dbReference type="EMBL" id="BJXB01000007">
    <property type="protein sequence ID" value="GEM46229.1"/>
    <property type="molecule type" value="Genomic_DNA"/>
</dbReference>
<dbReference type="InterPro" id="IPR009057">
    <property type="entry name" value="Homeodomain-like_sf"/>
</dbReference>
<dbReference type="Proteomes" id="UP000321306">
    <property type="component" value="Unassembled WGS sequence"/>
</dbReference>
<dbReference type="Pfam" id="PF12833">
    <property type="entry name" value="HTH_18"/>
    <property type="match status" value="1"/>
</dbReference>
<reference evidence="5 6" key="1">
    <citation type="submission" date="2019-07" db="EMBL/GenBank/DDBJ databases">
        <title>Whole genome shotgun sequence of Deinococcus cellulosilyticus NBRC 106333.</title>
        <authorList>
            <person name="Hosoyama A."/>
            <person name="Uohara A."/>
            <person name="Ohji S."/>
            <person name="Ichikawa N."/>
        </authorList>
    </citation>
    <scope>NUCLEOTIDE SEQUENCE [LARGE SCALE GENOMIC DNA]</scope>
    <source>
        <strain evidence="5 6">NBRC 106333</strain>
    </source>
</reference>
<dbReference type="PRINTS" id="PR00032">
    <property type="entry name" value="HTHARAC"/>
</dbReference>
<keyword evidence="6" id="KW-1185">Reference proteome</keyword>
<keyword evidence="2" id="KW-0238">DNA-binding</keyword>
<feature type="domain" description="HTH araC/xylS-type" evidence="4">
    <location>
        <begin position="134"/>
        <end position="232"/>
    </location>
</feature>
<dbReference type="GO" id="GO:0043565">
    <property type="term" value="F:sequence-specific DNA binding"/>
    <property type="evidence" value="ECO:0007669"/>
    <property type="project" value="InterPro"/>
</dbReference>
<dbReference type="AlphaFoldDB" id="A0A511N082"/>
<gene>
    <name evidence="5" type="ORF">DC3_18640</name>
</gene>
<evidence type="ECO:0000256" key="2">
    <source>
        <dbReference type="ARBA" id="ARBA00023125"/>
    </source>
</evidence>
<dbReference type="Gene3D" id="1.10.10.60">
    <property type="entry name" value="Homeodomain-like"/>
    <property type="match status" value="1"/>
</dbReference>
<sequence>MELFDSLPDTMFFVKDRAGKYVMVNQTLMHRSGKKHKKELLGHTASVIFPGPIGDNYTQQDLQVIRDGAPIRDRLEMYHLPHSRRQHPTEPQMGWCLTHKFPLRDKEGQVIGVAGISRALPRPDERSSLYARLAVLSDHLQKHHAEDLRIPTLALFTGMSEDQLERATRQVFGLTPKQMLMKIRLETASQLLGTTHLTITEVAHQCGYSDHSAFTRLFRNVVGLTPSQYRATLTH</sequence>
<dbReference type="GO" id="GO:0003700">
    <property type="term" value="F:DNA-binding transcription factor activity"/>
    <property type="evidence" value="ECO:0007669"/>
    <property type="project" value="InterPro"/>
</dbReference>
<keyword evidence="1" id="KW-0805">Transcription regulation</keyword>
<evidence type="ECO:0000256" key="1">
    <source>
        <dbReference type="ARBA" id="ARBA00023015"/>
    </source>
</evidence>
<dbReference type="InterPro" id="IPR020449">
    <property type="entry name" value="Tscrpt_reg_AraC-type_HTH"/>
</dbReference>
<dbReference type="Gene3D" id="3.30.450.20">
    <property type="entry name" value="PAS domain"/>
    <property type="match status" value="1"/>
</dbReference>
<dbReference type="PANTHER" id="PTHR46796">
    <property type="entry name" value="HTH-TYPE TRANSCRIPTIONAL ACTIVATOR RHAS-RELATED"/>
    <property type="match status" value="1"/>
</dbReference>
<dbReference type="PANTHER" id="PTHR46796:SF13">
    <property type="entry name" value="HTH-TYPE TRANSCRIPTIONAL ACTIVATOR RHAS"/>
    <property type="match status" value="1"/>
</dbReference>
<dbReference type="InterPro" id="IPR018060">
    <property type="entry name" value="HTH_AraC"/>
</dbReference>
<dbReference type="InterPro" id="IPR013656">
    <property type="entry name" value="PAS_4"/>
</dbReference>
<evidence type="ECO:0000313" key="6">
    <source>
        <dbReference type="Proteomes" id="UP000321306"/>
    </source>
</evidence>
<evidence type="ECO:0000256" key="3">
    <source>
        <dbReference type="ARBA" id="ARBA00023163"/>
    </source>
</evidence>
<name>A0A511N082_DEIC1</name>
<dbReference type="Pfam" id="PF08448">
    <property type="entry name" value="PAS_4"/>
    <property type="match status" value="1"/>
</dbReference>
<dbReference type="InterPro" id="IPR050204">
    <property type="entry name" value="AraC_XylS_family_regulators"/>
</dbReference>
<comment type="caution">
    <text evidence="5">The sequence shown here is derived from an EMBL/GenBank/DDBJ whole genome shotgun (WGS) entry which is preliminary data.</text>
</comment>
<keyword evidence="3" id="KW-0804">Transcription</keyword>
<dbReference type="PROSITE" id="PS00041">
    <property type="entry name" value="HTH_ARAC_FAMILY_1"/>
    <property type="match status" value="1"/>
</dbReference>
<dbReference type="SUPFAM" id="SSF55785">
    <property type="entry name" value="PYP-like sensor domain (PAS domain)"/>
    <property type="match status" value="1"/>
</dbReference>
<dbReference type="SUPFAM" id="SSF46689">
    <property type="entry name" value="Homeodomain-like"/>
    <property type="match status" value="2"/>
</dbReference>